<dbReference type="Pfam" id="PF00485">
    <property type="entry name" value="PRK"/>
    <property type="match status" value="1"/>
</dbReference>
<dbReference type="InterPro" id="IPR027417">
    <property type="entry name" value="P-loop_NTPase"/>
</dbReference>
<dbReference type="InterPro" id="IPR006083">
    <property type="entry name" value="PRK/URK"/>
</dbReference>
<dbReference type="GO" id="GO:0008974">
    <property type="term" value="F:phosphoribulokinase activity"/>
    <property type="evidence" value="ECO:0007669"/>
    <property type="project" value="UniProtKB-EC"/>
</dbReference>
<dbReference type="PRINTS" id="PR00478">
    <property type="entry name" value="PHRIBLKINASE"/>
</dbReference>
<dbReference type="Proteomes" id="UP000232638">
    <property type="component" value="Chromosome"/>
</dbReference>
<dbReference type="EMBL" id="CP020370">
    <property type="protein sequence ID" value="AUB81974.1"/>
    <property type="molecule type" value="Genomic_DNA"/>
</dbReference>
<evidence type="ECO:0000256" key="4">
    <source>
        <dbReference type="ARBA" id="ARBA00022741"/>
    </source>
</evidence>
<dbReference type="RefSeq" id="WP_100919726.1">
    <property type="nucleotide sequence ID" value="NZ_CP020370.1"/>
</dbReference>
<comment type="catalytic activity">
    <reaction evidence="7 8">
        <text>D-ribulose 5-phosphate + ATP = D-ribulose 1,5-bisphosphate + ADP + H(+)</text>
        <dbReference type="Rhea" id="RHEA:19365"/>
        <dbReference type="ChEBI" id="CHEBI:15378"/>
        <dbReference type="ChEBI" id="CHEBI:30616"/>
        <dbReference type="ChEBI" id="CHEBI:57870"/>
        <dbReference type="ChEBI" id="CHEBI:58121"/>
        <dbReference type="ChEBI" id="CHEBI:456216"/>
        <dbReference type="EC" id="2.7.1.19"/>
    </reaction>
</comment>
<dbReference type="NCBIfam" id="NF011997">
    <property type="entry name" value="PRK15453.1"/>
    <property type="match status" value="1"/>
</dbReference>
<accession>A0A2K8U8U1</accession>
<evidence type="ECO:0000256" key="7">
    <source>
        <dbReference type="ARBA" id="ARBA00047663"/>
    </source>
</evidence>
<proteinExistence type="inferred from homology"/>
<evidence type="ECO:0000256" key="6">
    <source>
        <dbReference type="ARBA" id="ARBA00022840"/>
    </source>
</evidence>
<comment type="similarity">
    <text evidence="1 8">Belongs to the phosphoribulokinase family.</text>
</comment>
<organism evidence="10 11">
    <name type="scientific">Candidatus Thiodictyon syntrophicum</name>
    <dbReference type="NCBI Taxonomy" id="1166950"/>
    <lineage>
        <taxon>Bacteria</taxon>
        <taxon>Pseudomonadati</taxon>
        <taxon>Pseudomonadota</taxon>
        <taxon>Gammaproteobacteria</taxon>
        <taxon>Chromatiales</taxon>
        <taxon>Chromatiaceae</taxon>
        <taxon>Thiodictyon</taxon>
    </lineage>
</organism>
<dbReference type="GO" id="GO:0005975">
    <property type="term" value="P:carbohydrate metabolic process"/>
    <property type="evidence" value="ECO:0007669"/>
    <property type="project" value="InterPro"/>
</dbReference>
<evidence type="ECO:0000259" key="9">
    <source>
        <dbReference type="Pfam" id="PF00485"/>
    </source>
</evidence>
<evidence type="ECO:0000256" key="2">
    <source>
        <dbReference type="ARBA" id="ARBA00012042"/>
    </source>
</evidence>
<keyword evidence="11" id="KW-1185">Reference proteome</keyword>
<dbReference type="InterPro" id="IPR006082">
    <property type="entry name" value="PRK"/>
</dbReference>
<sequence length="296" mass="33632">MSIKHPIVAVTGSSGAGTSTVKNALEHIFHRIGARAAVVEGDSFHRYNRREMKEELAKAKAEGRTLSHFGPEGNLFDKQLELFQSYSRSGTGERRHYVHDADEAQRYGHEPGTFTPWEPLPQDTDLLFYEGLHGGVVAGEIDLSKEVDLLIGVCPTINLEWVQKIHRDTRERGYSHEDVQYTIYRRMYDYMHYILPQFSATHINFQRIPLTDTSNPFCVNNIPTFDQSLVMIHFLTPKPSVEYKLNLKGLIDGTRITGFNTLVIPGGKMMYALELILTERIVNLMKRRGQLGPVAD</sequence>
<keyword evidence="4" id="KW-0547">Nucleotide-binding</keyword>
<dbReference type="AlphaFoldDB" id="A0A2K8U8U1"/>
<evidence type="ECO:0000256" key="5">
    <source>
        <dbReference type="ARBA" id="ARBA00022777"/>
    </source>
</evidence>
<dbReference type="Gene3D" id="3.40.50.300">
    <property type="entry name" value="P-loop containing nucleotide triphosphate hydrolases"/>
    <property type="match status" value="1"/>
</dbReference>
<protein>
    <recommendedName>
        <fullName evidence="2 8">Phosphoribulokinase</fullName>
        <ecNumber evidence="2 8">2.7.1.19</ecNumber>
    </recommendedName>
</protein>
<evidence type="ECO:0000256" key="8">
    <source>
        <dbReference type="RuleBase" id="RU004082"/>
    </source>
</evidence>
<keyword evidence="6" id="KW-0067">ATP-binding</keyword>
<dbReference type="SUPFAM" id="SSF52540">
    <property type="entry name" value="P-loop containing nucleoside triphosphate hydrolases"/>
    <property type="match status" value="1"/>
</dbReference>
<dbReference type="PROSITE" id="PS00567">
    <property type="entry name" value="PHOSPHORIBULOKINASE"/>
    <property type="match status" value="1"/>
</dbReference>
<feature type="domain" description="Phosphoribulokinase/uridine kinase" evidence="9">
    <location>
        <begin position="7"/>
        <end position="214"/>
    </location>
</feature>
<keyword evidence="5 10" id="KW-0418">Kinase</keyword>
<keyword evidence="3" id="KW-0808">Transferase</keyword>
<evidence type="ECO:0000313" key="11">
    <source>
        <dbReference type="Proteomes" id="UP000232638"/>
    </source>
</evidence>
<dbReference type="OrthoDB" id="9773443at2"/>
<dbReference type="GO" id="GO:0005524">
    <property type="term" value="F:ATP binding"/>
    <property type="evidence" value="ECO:0007669"/>
    <property type="project" value="UniProtKB-KW"/>
</dbReference>
<evidence type="ECO:0000256" key="3">
    <source>
        <dbReference type="ARBA" id="ARBA00022679"/>
    </source>
</evidence>
<name>A0A2K8U8U1_9GAMM</name>
<dbReference type="KEGG" id="tsy:THSYN_14150"/>
<gene>
    <name evidence="10" type="ORF">THSYN_14150</name>
</gene>
<evidence type="ECO:0000256" key="1">
    <source>
        <dbReference type="ARBA" id="ARBA00009719"/>
    </source>
</evidence>
<evidence type="ECO:0000313" key="10">
    <source>
        <dbReference type="EMBL" id="AUB81974.1"/>
    </source>
</evidence>
<reference evidence="10 11" key="1">
    <citation type="submission" date="2017-03" db="EMBL/GenBank/DDBJ databases">
        <title>Complete genome sequence of Candidatus 'Thiodictyon syntrophicum' sp. nov. strain Cad16T, a photolithoautotroph purple sulfur bacterium isolated from an alpine meromictic lake.</title>
        <authorList>
            <person name="Luedin S.M."/>
            <person name="Pothier J.F."/>
            <person name="Danza F."/>
            <person name="Storelli N."/>
            <person name="Wittwer M."/>
            <person name="Tonolla M."/>
        </authorList>
    </citation>
    <scope>NUCLEOTIDE SEQUENCE [LARGE SCALE GENOMIC DNA]</scope>
    <source>
        <strain evidence="10 11">Cad16T</strain>
    </source>
</reference>
<dbReference type="EC" id="2.7.1.19" evidence="2 8"/>